<evidence type="ECO:0000313" key="5">
    <source>
        <dbReference type="EMBL" id="QGG94005.1"/>
    </source>
</evidence>
<dbReference type="InterPro" id="IPR050300">
    <property type="entry name" value="GDXG_lipolytic_enzyme"/>
</dbReference>
<dbReference type="AlphaFoldDB" id="A0A5Q2RLE1"/>
<protein>
    <submittedName>
        <fullName evidence="5">Alpha/beta hydrolase fold domain-containing protein</fullName>
    </submittedName>
</protein>
<sequence length="298" mass="30853">MRSEALENIITMLRAQATERGDAEMTIDEWREAYDGLGGLLPAAEGVPVESVDAAGVPAEWIGAGDGPVVVYVHGGGYCIGSLDSHRPMLTHLASAIGGRVLAVDYRLAPEHPFPAALDDACTAYRWVLAGGVEPSRVVVAGDSAGGGLTLATVVALRDAGDPLPAAGVCLSPWADLTQSGSTMAEKADADPMVHAEDLDRWAAAYAGADGDPAASGLSPVFADLSGLPPLLVEVGTAEVLLDDARRVAERARAAGVDVTLFEGEDLIHVWHFFAGAVPEADEGITRVAEFVRRHAGG</sequence>
<evidence type="ECO:0000256" key="2">
    <source>
        <dbReference type="ARBA" id="ARBA00022801"/>
    </source>
</evidence>
<dbReference type="Proteomes" id="UP000334019">
    <property type="component" value="Chromosome"/>
</dbReference>
<dbReference type="GO" id="GO:0004806">
    <property type="term" value="F:triacylglycerol lipase activity"/>
    <property type="evidence" value="ECO:0007669"/>
    <property type="project" value="TreeGrafter"/>
</dbReference>
<evidence type="ECO:0000256" key="1">
    <source>
        <dbReference type="ARBA" id="ARBA00010515"/>
    </source>
</evidence>
<dbReference type="EMBL" id="CP045851">
    <property type="protein sequence ID" value="QGG94005.1"/>
    <property type="molecule type" value="Genomic_DNA"/>
</dbReference>
<dbReference type="InterPro" id="IPR033140">
    <property type="entry name" value="Lipase_GDXG_put_SER_AS"/>
</dbReference>
<dbReference type="KEGG" id="atq:GH723_02165"/>
<proteinExistence type="inferred from homology"/>
<organism evidence="5 6">
    <name type="scientific">Actinomarinicola tropica</name>
    <dbReference type="NCBI Taxonomy" id="2789776"/>
    <lineage>
        <taxon>Bacteria</taxon>
        <taxon>Bacillati</taxon>
        <taxon>Actinomycetota</taxon>
        <taxon>Acidimicrobiia</taxon>
        <taxon>Acidimicrobiales</taxon>
        <taxon>Iamiaceae</taxon>
        <taxon>Actinomarinicola</taxon>
    </lineage>
</organism>
<dbReference type="PANTHER" id="PTHR48081:SF30">
    <property type="entry name" value="ACETYL-HYDROLASE LIPR-RELATED"/>
    <property type="match status" value="1"/>
</dbReference>
<keyword evidence="6" id="KW-1185">Reference proteome</keyword>
<dbReference type="InterPro" id="IPR013094">
    <property type="entry name" value="AB_hydrolase_3"/>
</dbReference>
<gene>
    <name evidence="5" type="ORF">GH723_02165</name>
</gene>
<dbReference type="PROSITE" id="PS01174">
    <property type="entry name" value="LIPASE_GDXG_SER"/>
    <property type="match status" value="1"/>
</dbReference>
<dbReference type="Pfam" id="PF07859">
    <property type="entry name" value="Abhydrolase_3"/>
    <property type="match status" value="1"/>
</dbReference>
<dbReference type="InterPro" id="IPR029058">
    <property type="entry name" value="AB_hydrolase_fold"/>
</dbReference>
<dbReference type="PROSITE" id="PS01173">
    <property type="entry name" value="LIPASE_GDXG_HIS"/>
    <property type="match status" value="1"/>
</dbReference>
<comment type="similarity">
    <text evidence="1">Belongs to the 'GDXG' lipolytic enzyme family.</text>
</comment>
<reference evidence="5 6" key="1">
    <citation type="submission" date="2019-11" db="EMBL/GenBank/DDBJ databases">
        <authorList>
            <person name="He Y."/>
        </authorList>
    </citation>
    <scope>NUCLEOTIDE SEQUENCE [LARGE SCALE GENOMIC DNA]</scope>
    <source>
        <strain evidence="5 6">SCSIO 58843</strain>
    </source>
</reference>
<evidence type="ECO:0000259" key="4">
    <source>
        <dbReference type="Pfam" id="PF07859"/>
    </source>
</evidence>
<dbReference type="InterPro" id="IPR002168">
    <property type="entry name" value="Lipase_GDXG_HIS_AS"/>
</dbReference>
<evidence type="ECO:0000313" key="6">
    <source>
        <dbReference type="Proteomes" id="UP000334019"/>
    </source>
</evidence>
<dbReference type="Gene3D" id="3.40.50.1820">
    <property type="entry name" value="alpha/beta hydrolase"/>
    <property type="match status" value="1"/>
</dbReference>
<dbReference type="SUPFAM" id="SSF53474">
    <property type="entry name" value="alpha/beta-Hydrolases"/>
    <property type="match status" value="1"/>
</dbReference>
<feature type="active site" evidence="3">
    <location>
        <position position="144"/>
    </location>
</feature>
<dbReference type="PANTHER" id="PTHR48081">
    <property type="entry name" value="AB HYDROLASE SUPERFAMILY PROTEIN C4A8.06C"/>
    <property type="match status" value="1"/>
</dbReference>
<dbReference type="RefSeq" id="WP_153758111.1">
    <property type="nucleotide sequence ID" value="NZ_CP045851.1"/>
</dbReference>
<accession>A0A5Q2RLE1</accession>
<evidence type="ECO:0000256" key="3">
    <source>
        <dbReference type="PROSITE-ProRule" id="PRU10038"/>
    </source>
</evidence>
<name>A0A5Q2RLE1_9ACTN</name>
<feature type="domain" description="Alpha/beta hydrolase fold-3" evidence="4">
    <location>
        <begin position="70"/>
        <end position="272"/>
    </location>
</feature>
<keyword evidence="2 5" id="KW-0378">Hydrolase</keyword>